<organism evidence="2 3">
    <name type="scientific">Phyllosticta capitalensis</name>
    <dbReference type="NCBI Taxonomy" id="121624"/>
    <lineage>
        <taxon>Eukaryota</taxon>
        <taxon>Fungi</taxon>
        <taxon>Dikarya</taxon>
        <taxon>Ascomycota</taxon>
        <taxon>Pezizomycotina</taxon>
        <taxon>Dothideomycetes</taxon>
        <taxon>Dothideomycetes incertae sedis</taxon>
        <taxon>Botryosphaeriales</taxon>
        <taxon>Phyllostictaceae</taxon>
        <taxon>Phyllosticta</taxon>
    </lineage>
</organism>
<protein>
    <submittedName>
        <fullName evidence="2">Uncharacterized protein</fullName>
    </submittedName>
</protein>
<dbReference type="EMBL" id="JBBWRZ010000004">
    <property type="protein sequence ID" value="KAK8237643.1"/>
    <property type="molecule type" value="Genomic_DNA"/>
</dbReference>
<keyword evidence="3" id="KW-1185">Reference proteome</keyword>
<reference evidence="2 3" key="1">
    <citation type="submission" date="2024-04" db="EMBL/GenBank/DDBJ databases">
        <title>Phyllosticta paracitricarpa is synonymous to the EU quarantine fungus P. citricarpa based on phylogenomic analyses.</title>
        <authorList>
            <consortium name="Lawrence Berkeley National Laboratory"/>
            <person name="Van Ingen-Buijs V.A."/>
            <person name="Van Westerhoven A.C."/>
            <person name="Haridas S."/>
            <person name="Skiadas P."/>
            <person name="Martin F."/>
            <person name="Groenewald J.Z."/>
            <person name="Crous P.W."/>
            <person name="Seidl M.F."/>
        </authorList>
    </citation>
    <scope>NUCLEOTIDE SEQUENCE [LARGE SCALE GENOMIC DNA]</scope>
    <source>
        <strain evidence="2 3">CBS 123374</strain>
    </source>
</reference>
<sequence>MKQWADISMHNWAMADNMVIWNVESVLRGSWYIEQNLPGAGEPVCIRPWFWMDEVESSELPVCLVKAWVSDEVVMISLSEGNEIPLSIWLDKLAARKRPDDIDEQTLWRYWMANDKKFNFAGLPVELKLHICSFLVSPQEIHPYERPATRGAIARGDADPEPQVAQGWQITEGLWWALPRLDRDGLRCPGLPPLNGLAADFLLATNVYSFDVPQSLKRFLDNMGSSIRGVRKLKLNFQYEDLLLLFGNGNQPLLTVPGDDDEDGAQRHRERNSTVKFFQNLLKRLQTLNITELKFHVRKTQRSFLSKNQHYGFVPWAFECHYRMQLYIFQLMVSHFFHVKNLGIVFDCVPEDALIYDELARIHAAAMNHPEGELKVARKIREEARLAEILGEEEEGDGGVRLPRRPPQFKNLLELGPRHPVLERAHDPVQWLLQSSEHSEVMFPCTAHPGDKCFGRSDCIFGLFTAGRRREGPEEYEPVTERQTIAFEEWKAAEAAREAKKSRDSSIDEEDEGEPSYPGPSPWLDREGLLDEEND</sequence>
<evidence type="ECO:0000313" key="3">
    <source>
        <dbReference type="Proteomes" id="UP001492380"/>
    </source>
</evidence>
<gene>
    <name evidence="2" type="ORF">HDK90DRAFT_481139</name>
</gene>
<dbReference type="Proteomes" id="UP001492380">
    <property type="component" value="Unassembled WGS sequence"/>
</dbReference>
<comment type="caution">
    <text evidence="2">The sequence shown here is derived from an EMBL/GenBank/DDBJ whole genome shotgun (WGS) entry which is preliminary data.</text>
</comment>
<feature type="region of interest" description="Disordered" evidence="1">
    <location>
        <begin position="494"/>
        <end position="535"/>
    </location>
</feature>
<name>A0ABR1YRN6_9PEZI</name>
<accession>A0ABR1YRN6</accession>
<feature type="compositionally biased region" description="Basic and acidic residues" evidence="1">
    <location>
        <begin position="494"/>
        <end position="506"/>
    </location>
</feature>
<proteinExistence type="predicted"/>
<evidence type="ECO:0000313" key="2">
    <source>
        <dbReference type="EMBL" id="KAK8237643.1"/>
    </source>
</evidence>
<evidence type="ECO:0000256" key="1">
    <source>
        <dbReference type="SAM" id="MobiDB-lite"/>
    </source>
</evidence>